<feature type="domain" description="Plant heme peroxidase family profile" evidence="11">
    <location>
        <begin position="1"/>
        <end position="159"/>
    </location>
</feature>
<keyword evidence="7" id="KW-0560">Oxidoreductase</keyword>
<dbReference type="InterPro" id="IPR010255">
    <property type="entry name" value="Haem_peroxidase_sf"/>
</dbReference>
<dbReference type="PANTHER" id="PTHR34131">
    <property type="entry name" value="(RAP ANNOTATION RELEASE2) GALACTOSE-BINDING LIKE DOMAIN CONTAINING PROTEIN"/>
    <property type="match status" value="1"/>
</dbReference>
<evidence type="ECO:0000256" key="10">
    <source>
        <dbReference type="SAM" id="MobiDB-lite"/>
    </source>
</evidence>
<reference evidence="12 13" key="1">
    <citation type="submission" date="2016-09" db="EMBL/GenBank/DDBJ databases">
        <title>The draft genome of Dichanthelium oligosanthes: A C3 panicoid grass species.</title>
        <authorList>
            <person name="Studer A.J."/>
            <person name="Schnable J.C."/>
            <person name="Brutnell T.P."/>
        </authorList>
    </citation>
    <scope>NUCLEOTIDE SEQUENCE [LARGE SCALE GENOMIC DNA]</scope>
    <source>
        <strain evidence="13">cv. Kellogg 1175</strain>
        <tissue evidence="12">Leaf</tissue>
    </source>
</reference>
<keyword evidence="12" id="KW-0575">Peroxidase</keyword>
<dbReference type="FunFam" id="1.10.520.10:FF:000011">
    <property type="entry name" value="L-ascorbate peroxidase"/>
    <property type="match status" value="1"/>
</dbReference>
<comment type="cofactor">
    <cofactor evidence="1">
        <name>heme b</name>
        <dbReference type="ChEBI" id="CHEBI:60344"/>
    </cofactor>
</comment>
<evidence type="ECO:0000256" key="6">
    <source>
        <dbReference type="ARBA" id="ARBA00022958"/>
    </source>
</evidence>
<organism evidence="12 13">
    <name type="scientific">Dichanthelium oligosanthes</name>
    <dbReference type="NCBI Taxonomy" id="888268"/>
    <lineage>
        <taxon>Eukaryota</taxon>
        <taxon>Viridiplantae</taxon>
        <taxon>Streptophyta</taxon>
        <taxon>Embryophyta</taxon>
        <taxon>Tracheophyta</taxon>
        <taxon>Spermatophyta</taxon>
        <taxon>Magnoliopsida</taxon>
        <taxon>Liliopsida</taxon>
        <taxon>Poales</taxon>
        <taxon>Poaceae</taxon>
        <taxon>PACMAD clade</taxon>
        <taxon>Panicoideae</taxon>
        <taxon>Panicodae</taxon>
        <taxon>Paniceae</taxon>
        <taxon>Dichantheliinae</taxon>
        <taxon>Dichanthelium</taxon>
    </lineage>
</organism>
<keyword evidence="4" id="KW-0479">Metal-binding</keyword>
<dbReference type="STRING" id="888268.A0A1E5VYB0"/>
<dbReference type="PROSITE" id="PS00435">
    <property type="entry name" value="PEROXIDASE_1"/>
    <property type="match status" value="1"/>
</dbReference>
<feature type="non-terminal residue" evidence="12">
    <location>
        <position position="1"/>
    </location>
</feature>
<dbReference type="AlphaFoldDB" id="A0A1E5VYB0"/>
<feature type="compositionally biased region" description="Basic residues" evidence="10">
    <location>
        <begin position="264"/>
        <end position="275"/>
    </location>
</feature>
<evidence type="ECO:0000256" key="2">
    <source>
        <dbReference type="ARBA" id="ARBA00006873"/>
    </source>
</evidence>
<dbReference type="GO" id="GO:0020037">
    <property type="term" value="F:heme binding"/>
    <property type="evidence" value="ECO:0007669"/>
    <property type="project" value="InterPro"/>
</dbReference>
<gene>
    <name evidence="12" type="ORF">BAE44_0008876</name>
</gene>
<dbReference type="CDD" id="cd00314">
    <property type="entry name" value="plant_peroxidase_like"/>
    <property type="match status" value="1"/>
</dbReference>
<evidence type="ECO:0000256" key="9">
    <source>
        <dbReference type="ARBA" id="ARBA00047994"/>
    </source>
</evidence>
<protein>
    <recommendedName>
        <fullName evidence="3">L-ascorbate peroxidase</fullName>
        <ecNumber evidence="3">1.11.1.11</ecNumber>
    </recommendedName>
</protein>
<dbReference type="PANTHER" id="PTHR34131:SF2">
    <property type="entry name" value="FAMILY PROTEIN, PUTATIVE (DUF1997)-RELATED"/>
    <property type="match status" value="1"/>
</dbReference>
<sequence>LVFHDAGTFDVSDKSGGMNGSIIYEVDRPENTGLSRSIKILGKAKAGIDDIQKVSWADLIAVAGAEAVALCGGPEIPVRLGRLDSRTQEMVVLSGAHTIGGKGFGSPIEFDNSYFKVLLEKKPQTDSYTTDPLKFIRNLSLSKLTVLTIVFLCEAGMGAMVGLPTDWALAEDDECLSRREAGDGMRLAATKPAAIFLARRQPVTTPRARVAAAATAAGPCSSEPAKKSRHEGAWRIAVASSDAEGDGGGSEDDAGAGAGQVASKRARGRRARLSARRRESVRLPDGVSGGDVGEFLRHPDGVESLLNTGALESFAPAAGSGPGTFTCVLRRIGFLGFEVAPVLDLRVAPTSTDCTIEMLSCRFEGSESVEQQNELFSAFMSNHITWSDNAESCLDIDVTLEVTLEVYTKPFSMLPLSAVEKPGNLYVDARPVGQACSHAGGAAAEGLPLLGSAAG</sequence>
<dbReference type="Proteomes" id="UP000095767">
    <property type="component" value="Unassembled WGS sequence"/>
</dbReference>
<keyword evidence="6" id="KW-0630">Potassium</keyword>
<name>A0A1E5VYB0_9POAL</name>
<keyword evidence="8" id="KW-0408">Iron</keyword>
<dbReference type="Pfam" id="PF00141">
    <property type="entry name" value="peroxidase"/>
    <property type="match status" value="1"/>
</dbReference>
<dbReference type="InterPro" id="IPR018971">
    <property type="entry name" value="DUF1997"/>
</dbReference>
<dbReference type="EC" id="1.11.1.11" evidence="3"/>
<evidence type="ECO:0000256" key="4">
    <source>
        <dbReference type="ARBA" id="ARBA00022723"/>
    </source>
</evidence>
<dbReference type="GO" id="GO:0016688">
    <property type="term" value="F:L-ascorbate peroxidase activity"/>
    <property type="evidence" value="ECO:0007669"/>
    <property type="project" value="UniProtKB-EC"/>
</dbReference>
<comment type="caution">
    <text evidence="12">The sequence shown here is derived from an EMBL/GenBank/DDBJ whole genome shotgun (WGS) entry which is preliminary data.</text>
</comment>
<dbReference type="OrthoDB" id="1933789at2759"/>
<comment type="similarity">
    <text evidence="2">Belongs to the peroxidase family. Ascorbate peroxidase subfamily.</text>
</comment>
<dbReference type="Pfam" id="PF09366">
    <property type="entry name" value="DUF1997"/>
    <property type="match status" value="1"/>
</dbReference>
<dbReference type="InterPro" id="IPR019793">
    <property type="entry name" value="Peroxidases_heam-ligand_BS"/>
</dbReference>
<evidence type="ECO:0000259" key="11">
    <source>
        <dbReference type="PROSITE" id="PS50873"/>
    </source>
</evidence>
<evidence type="ECO:0000256" key="7">
    <source>
        <dbReference type="ARBA" id="ARBA00023002"/>
    </source>
</evidence>
<dbReference type="InterPro" id="IPR002016">
    <property type="entry name" value="Haem_peroxidase"/>
</dbReference>
<feature type="compositionally biased region" description="Acidic residues" evidence="10">
    <location>
        <begin position="243"/>
        <end position="254"/>
    </location>
</feature>
<feature type="region of interest" description="Disordered" evidence="10">
    <location>
        <begin position="241"/>
        <end position="284"/>
    </location>
</feature>
<dbReference type="GO" id="GO:0006979">
    <property type="term" value="P:response to oxidative stress"/>
    <property type="evidence" value="ECO:0007669"/>
    <property type="project" value="InterPro"/>
</dbReference>
<evidence type="ECO:0000256" key="8">
    <source>
        <dbReference type="ARBA" id="ARBA00023004"/>
    </source>
</evidence>
<dbReference type="GO" id="GO:0046872">
    <property type="term" value="F:metal ion binding"/>
    <property type="evidence" value="ECO:0007669"/>
    <property type="project" value="UniProtKB-KW"/>
</dbReference>
<dbReference type="PROSITE" id="PS50873">
    <property type="entry name" value="PEROXIDASE_4"/>
    <property type="match status" value="1"/>
</dbReference>
<dbReference type="PRINTS" id="PR00458">
    <property type="entry name" value="PEROXIDASE"/>
</dbReference>
<dbReference type="InterPro" id="IPR002207">
    <property type="entry name" value="Peroxidase_I"/>
</dbReference>
<dbReference type="EMBL" id="LWDX02026301">
    <property type="protein sequence ID" value="OEL30101.1"/>
    <property type="molecule type" value="Genomic_DNA"/>
</dbReference>
<dbReference type="SUPFAM" id="SSF48113">
    <property type="entry name" value="Heme-dependent peroxidases"/>
    <property type="match status" value="1"/>
</dbReference>
<evidence type="ECO:0000256" key="5">
    <source>
        <dbReference type="ARBA" id="ARBA00022837"/>
    </source>
</evidence>
<accession>A0A1E5VYB0</accession>
<dbReference type="Gene3D" id="1.10.420.10">
    <property type="entry name" value="Peroxidase, domain 2"/>
    <property type="match status" value="1"/>
</dbReference>
<keyword evidence="13" id="KW-1185">Reference proteome</keyword>
<comment type="catalytic activity">
    <reaction evidence="9">
        <text>L-ascorbate + H2O2 = L-dehydroascorbate + 2 H2O</text>
        <dbReference type="Rhea" id="RHEA:22996"/>
        <dbReference type="ChEBI" id="CHEBI:15377"/>
        <dbReference type="ChEBI" id="CHEBI:16240"/>
        <dbReference type="ChEBI" id="CHEBI:38290"/>
        <dbReference type="ChEBI" id="CHEBI:58539"/>
        <dbReference type="EC" id="1.11.1.11"/>
    </reaction>
</comment>
<evidence type="ECO:0000313" key="13">
    <source>
        <dbReference type="Proteomes" id="UP000095767"/>
    </source>
</evidence>
<keyword evidence="5" id="KW-0106">Calcium</keyword>
<evidence type="ECO:0000313" key="12">
    <source>
        <dbReference type="EMBL" id="OEL30101.1"/>
    </source>
</evidence>
<evidence type="ECO:0000256" key="3">
    <source>
        <dbReference type="ARBA" id="ARBA00012940"/>
    </source>
</evidence>
<dbReference type="Gene3D" id="1.10.520.10">
    <property type="match status" value="1"/>
</dbReference>
<proteinExistence type="inferred from homology"/>
<dbReference type="PRINTS" id="PR00459">
    <property type="entry name" value="ASPEROXIDASE"/>
</dbReference>
<evidence type="ECO:0000256" key="1">
    <source>
        <dbReference type="ARBA" id="ARBA00001970"/>
    </source>
</evidence>